<name>A0A521FT18_9SPHI</name>
<dbReference type="AlphaFoldDB" id="A0A521FT18"/>
<evidence type="ECO:0000313" key="2">
    <source>
        <dbReference type="Proteomes" id="UP000320300"/>
    </source>
</evidence>
<evidence type="ECO:0000313" key="1">
    <source>
        <dbReference type="EMBL" id="SMO99276.1"/>
    </source>
</evidence>
<keyword evidence="2" id="KW-1185">Reference proteome</keyword>
<organism evidence="1 2">
    <name type="scientific">Pedobacter westerhofensis</name>
    <dbReference type="NCBI Taxonomy" id="425512"/>
    <lineage>
        <taxon>Bacteria</taxon>
        <taxon>Pseudomonadati</taxon>
        <taxon>Bacteroidota</taxon>
        <taxon>Sphingobacteriia</taxon>
        <taxon>Sphingobacteriales</taxon>
        <taxon>Sphingobacteriaceae</taxon>
        <taxon>Pedobacter</taxon>
    </lineage>
</organism>
<dbReference type="Proteomes" id="UP000320300">
    <property type="component" value="Unassembled WGS sequence"/>
</dbReference>
<sequence>MTQVALGYQCATTRSDAMQKTIPDENNLTFDKQNRGRPTQSITDVCRTYRTIEATVFEKRFKRNILT</sequence>
<protein>
    <submittedName>
        <fullName evidence="1">Uncharacterized protein</fullName>
    </submittedName>
</protein>
<gene>
    <name evidence="1" type="ORF">SAMN06265348_12144</name>
</gene>
<accession>A0A521FT18</accession>
<proteinExistence type="predicted"/>
<reference evidence="1 2" key="1">
    <citation type="submission" date="2017-05" db="EMBL/GenBank/DDBJ databases">
        <authorList>
            <person name="Varghese N."/>
            <person name="Submissions S."/>
        </authorList>
    </citation>
    <scope>NUCLEOTIDE SEQUENCE [LARGE SCALE GENOMIC DNA]</scope>
    <source>
        <strain evidence="1 2">DSM 19036</strain>
    </source>
</reference>
<dbReference type="RefSeq" id="WP_142531275.1">
    <property type="nucleotide sequence ID" value="NZ_CBCSJO010000020.1"/>
</dbReference>
<dbReference type="EMBL" id="FXTN01000021">
    <property type="protein sequence ID" value="SMO99276.1"/>
    <property type="molecule type" value="Genomic_DNA"/>
</dbReference>